<evidence type="ECO:0000256" key="8">
    <source>
        <dbReference type="ARBA" id="ARBA00022692"/>
    </source>
</evidence>
<dbReference type="InterPro" id="IPR017441">
    <property type="entry name" value="Protein_kinase_ATP_BS"/>
</dbReference>
<evidence type="ECO:0000256" key="6">
    <source>
        <dbReference type="ARBA" id="ARBA00022614"/>
    </source>
</evidence>
<dbReference type="SUPFAM" id="SSF52058">
    <property type="entry name" value="L domain-like"/>
    <property type="match status" value="1"/>
</dbReference>
<dbReference type="STRING" id="429701.A0A2G9HF18"/>
<keyword evidence="15 21" id="KW-0472">Membrane</keyword>
<dbReference type="Proteomes" id="UP000231279">
    <property type="component" value="Unassembled WGS sequence"/>
</dbReference>
<keyword evidence="17" id="KW-0325">Glycoprotein</keyword>
<evidence type="ECO:0000256" key="5">
    <source>
        <dbReference type="ARBA" id="ARBA00022553"/>
    </source>
</evidence>
<dbReference type="SMART" id="SM00369">
    <property type="entry name" value="LRR_TYP"/>
    <property type="match status" value="10"/>
</dbReference>
<evidence type="ECO:0000256" key="21">
    <source>
        <dbReference type="SAM" id="Phobius"/>
    </source>
</evidence>
<dbReference type="GO" id="GO:0004674">
    <property type="term" value="F:protein serine/threonine kinase activity"/>
    <property type="evidence" value="ECO:0007669"/>
    <property type="project" value="UniProtKB-KW"/>
</dbReference>
<dbReference type="SUPFAM" id="SSF56112">
    <property type="entry name" value="Protein kinase-like (PK-like)"/>
    <property type="match status" value="1"/>
</dbReference>
<keyword evidence="13 20" id="KW-0067">ATP-binding</keyword>
<dbReference type="InterPro" id="IPR003591">
    <property type="entry name" value="Leu-rich_rpt_typical-subtyp"/>
</dbReference>
<evidence type="ECO:0000313" key="24">
    <source>
        <dbReference type="Proteomes" id="UP000231279"/>
    </source>
</evidence>
<dbReference type="Pfam" id="PF13855">
    <property type="entry name" value="LRR_8"/>
    <property type="match status" value="1"/>
</dbReference>
<accession>A0A2G9HF18</accession>
<keyword evidence="9" id="KW-0732">Signal</keyword>
<dbReference type="Pfam" id="PF00069">
    <property type="entry name" value="Pkinase"/>
    <property type="match status" value="1"/>
</dbReference>
<evidence type="ECO:0000256" key="10">
    <source>
        <dbReference type="ARBA" id="ARBA00022737"/>
    </source>
</evidence>
<keyword evidence="7 23" id="KW-0808">Transferase</keyword>
<evidence type="ECO:0000259" key="22">
    <source>
        <dbReference type="PROSITE" id="PS50011"/>
    </source>
</evidence>
<proteinExistence type="predicted"/>
<keyword evidence="24" id="KW-1185">Reference proteome</keyword>
<keyword evidence="6" id="KW-0433">Leucine-rich repeat</keyword>
<keyword evidence="5" id="KW-0597">Phosphoprotein</keyword>
<name>A0A2G9HF18_9LAMI</name>
<dbReference type="InterPro" id="IPR055414">
    <property type="entry name" value="LRR_R13L4/SHOC2-like"/>
</dbReference>
<keyword evidence="14 21" id="KW-1133">Transmembrane helix</keyword>
<dbReference type="FunFam" id="3.80.10.10:FF:000095">
    <property type="entry name" value="LRR receptor-like serine/threonine-protein kinase GSO1"/>
    <property type="match status" value="1"/>
</dbReference>
<dbReference type="InterPro" id="IPR011009">
    <property type="entry name" value="Kinase-like_dom_sf"/>
</dbReference>
<sequence length="1094" mass="121522">MYDMMNSALVGCIAITSTILIVVAQNAQNLRSPRDLERSVLISSGWWSDDYTKNISLDHCKWPGITCNSGGLVVGISFENCHPYHSLEDLNLHQVRHLIRVRLYDCGVGGIPAQIGALSELTYLNLSTNYLEGELSLSMANLIKLEVLDISFNHISGSIPQEMGNLSRLTYLNLQNNKIGGPIPSTFWQLTTLNTLWLSFNEISGSIPHELGQLSHLTNLDLSSNQFSGQICQIPHELGQLTHLTNLDLSSNQFSGQIPLELGQLSNLLFLDLSVNNLSGQIPPELGQLTHLTHLDLSSNQLVGQIPLELGQLSNLSFLDLSVNYLSGQIPYPSTDAPWSNLLILILRNNRLSGTIPIQIANFLLIRQIDLSGNLIEGQVPVDLGICQNAGFLDINLSHNKISGPIPPSLDLNLLELRHLVRVHLYNWGLGQRIPVQIGALSELTYLNLSCNYLTGELPLSMANLTKLERLDISRNHISGSIPAEMGILSNLTYLNLRNNSISGPIPSTLCQLTSLKDLRLSYNEINGSIPINIGNLTKLDYLCLGSNKITGTIPTSFHKLNHLRILILASNEITSQIPLELGQLSKLSFLFLSDNNFSGQIPYPSTNTSWTNLHKLILCNNRLTGTIPIQIARLPSILQIDLSGNSIEGHIPYELGRGENANLLNVNLSHNNLSGPIPQSLSHLQSLDLSYNALEGPIPLEVRSKFPKASFRNNNIVLDYTNFPLGAHEDQIQTKEKHQFYIKIFLPLALLLVLVGFFILYKLKSNKANPGQPLATEHGDIFKIWNFDGKIAYKDIIEATEDFDIRYCIGTGGYGSVYRAKLPNGRVVALKKLHRLEGENPTYDKCFKNEAKILSQIRHQNIVKLFGYCLHKRCMFLIYDCMERGSLFCVLRDEHEALELDWTKRVNLVKSIAHALSYMHHDCTPPILHRDVSTNNVLLNSKLEARLSDFGTARVLDPDSSNQTQIAGTLGYIAPEVAYTMIVNEKCDVYSFGVIALETISGSHPGEFISSITRRSTVKNIILQDFLDKRLPSPADLRVATDIVRVVSIALACLNPNPKSRPLMKEVAQEFLVNNPSGLSRPLHNLSISELMN</sequence>
<comment type="subcellular location">
    <subcellularLocation>
        <location evidence="1">Cell membrane</location>
    </subcellularLocation>
    <subcellularLocation>
        <location evidence="2">Membrane</location>
        <topology evidence="2">Single-pass type I membrane protein</topology>
    </subcellularLocation>
</comment>
<dbReference type="Pfam" id="PF00560">
    <property type="entry name" value="LRR_1"/>
    <property type="match status" value="8"/>
</dbReference>
<dbReference type="PROSITE" id="PS00109">
    <property type="entry name" value="PROTEIN_KINASE_TYR"/>
    <property type="match status" value="1"/>
</dbReference>
<evidence type="ECO:0000256" key="17">
    <source>
        <dbReference type="ARBA" id="ARBA00023180"/>
    </source>
</evidence>
<evidence type="ECO:0000256" key="18">
    <source>
        <dbReference type="ARBA" id="ARBA00047899"/>
    </source>
</evidence>
<evidence type="ECO:0000256" key="3">
    <source>
        <dbReference type="ARBA" id="ARBA00012513"/>
    </source>
</evidence>
<dbReference type="EC" id="2.7.11.1" evidence="3"/>
<keyword evidence="10" id="KW-0677">Repeat</keyword>
<dbReference type="PROSITE" id="PS50011">
    <property type="entry name" value="PROTEIN_KINASE_DOM"/>
    <property type="match status" value="1"/>
</dbReference>
<comment type="catalytic activity">
    <reaction evidence="18">
        <text>L-threonyl-[protein] + ATP = O-phospho-L-threonyl-[protein] + ADP + H(+)</text>
        <dbReference type="Rhea" id="RHEA:46608"/>
        <dbReference type="Rhea" id="RHEA-COMP:11060"/>
        <dbReference type="Rhea" id="RHEA-COMP:11605"/>
        <dbReference type="ChEBI" id="CHEBI:15378"/>
        <dbReference type="ChEBI" id="CHEBI:30013"/>
        <dbReference type="ChEBI" id="CHEBI:30616"/>
        <dbReference type="ChEBI" id="CHEBI:61977"/>
        <dbReference type="ChEBI" id="CHEBI:456216"/>
        <dbReference type="EC" id="2.7.11.1"/>
    </reaction>
</comment>
<dbReference type="PRINTS" id="PR00019">
    <property type="entry name" value="LEURICHRPT"/>
</dbReference>
<protein>
    <recommendedName>
        <fullName evidence="3">non-specific serine/threonine protein kinase</fullName>
        <ecNumber evidence="3">2.7.11.1</ecNumber>
    </recommendedName>
</protein>
<evidence type="ECO:0000256" key="11">
    <source>
        <dbReference type="ARBA" id="ARBA00022741"/>
    </source>
</evidence>
<dbReference type="Pfam" id="PF23598">
    <property type="entry name" value="LRR_14"/>
    <property type="match status" value="1"/>
</dbReference>
<dbReference type="InterPro" id="IPR000719">
    <property type="entry name" value="Prot_kinase_dom"/>
</dbReference>
<dbReference type="GO" id="GO:0106310">
    <property type="term" value="F:protein serine kinase activity"/>
    <property type="evidence" value="ECO:0007669"/>
    <property type="project" value="RHEA"/>
</dbReference>
<evidence type="ECO:0000313" key="23">
    <source>
        <dbReference type="EMBL" id="PIN16137.1"/>
    </source>
</evidence>
<evidence type="ECO:0000256" key="15">
    <source>
        <dbReference type="ARBA" id="ARBA00023136"/>
    </source>
</evidence>
<dbReference type="GO" id="GO:0051707">
    <property type="term" value="P:response to other organism"/>
    <property type="evidence" value="ECO:0007669"/>
    <property type="project" value="UniProtKB-ARBA"/>
</dbReference>
<evidence type="ECO:0000256" key="12">
    <source>
        <dbReference type="ARBA" id="ARBA00022777"/>
    </source>
</evidence>
<keyword evidence="11 20" id="KW-0547">Nucleotide-binding</keyword>
<evidence type="ECO:0000256" key="9">
    <source>
        <dbReference type="ARBA" id="ARBA00022729"/>
    </source>
</evidence>
<dbReference type="GO" id="GO:0006952">
    <property type="term" value="P:defense response"/>
    <property type="evidence" value="ECO:0007669"/>
    <property type="project" value="UniProtKB-ARBA"/>
</dbReference>
<keyword evidence="12 23" id="KW-0418">Kinase</keyword>
<dbReference type="Gene3D" id="3.30.200.20">
    <property type="entry name" value="Phosphorylase Kinase, domain 1"/>
    <property type="match status" value="1"/>
</dbReference>
<reference evidence="24" key="1">
    <citation type="journal article" date="2018" name="Gigascience">
        <title>Genome assembly of the Pink Ipe (Handroanthus impetiginosus, Bignoniaceae), a highly valued, ecologically keystone Neotropical timber forest tree.</title>
        <authorList>
            <person name="Silva-Junior O.B."/>
            <person name="Grattapaglia D."/>
            <person name="Novaes E."/>
            <person name="Collevatti R.G."/>
        </authorList>
    </citation>
    <scope>NUCLEOTIDE SEQUENCE [LARGE SCALE GENOMIC DNA]</scope>
    <source>
        <strain evidence="24">cv. UFG-1</strain>
    </source>
</reference>
<dbReference type="PROSITE" id="PS00107">
    <property type="entry name" value="PROTEIN_KINASE_ATP"/>
    <property type="match status" value="1"/>
</dbReference>
<gene>
    <name evidence="23" type="ORF">CDL12_11211</name>
</gene>
<dbReference type="OrthoDB" id="676979at2759"/>
<feature type="transmembrane region" description="Helical" evidence="21">
    <location>
        <begin position="741"/>
        <end position="762"/>
    </location>
</feature>
<dbReference type="FunFam" id="3.80.10.10:FF:000233">
    <property type="entry name" value="Leucine-rich repeat receptor-like protein kinase TDR"/>
    <property type="match status" value="1"/>
</dbReference>
<dbReference type="GO" id="GO:0005886">
    <property type="term" value="C:plasma membrane"/>
    <property type="evidence" value="ECO:0007669"/>
    <property type="project" value="UniProtKB-SubCell"/>
</dbReference>
<dbReference type="InterPro" id="IPR008266">
    <property type="entry name" value="Tyr_kinase_AS"/>
</dbReference>
<feature type="domain" description="Protein kinase" evidence="22">
    <location>
        <begin position="804"/>
        <end position="1073"/>
    </location>
</feature>
<dbReference type="InterPro" id="IPR001611">
    <property type="entry name" value="Leu-rich_rpt"/>
</dbReference>
<dbReference type="EMBL" id="NKXS01001941">
    <property type="protein sequence ID" value="PIN16137.1"/>
    <property type="molecule type" value="Genomic_DNA"/>
</dbReference>
<dbReference type="InterPro" id="IPR051716">
    <property type="entry name" value="Plant_RL_S/T_kinase"/>
</dbReference>
<dbReference type="Gene3D" id="3.80.10.10">
    <property type="entry name" value="Ribonuclease Inhibitor"/>
    <property type="match status" value="5"/>
</dbReference>
<dbReference type="FunFam" id="3.30.200.20:FF:000309">
    <property type="entry name" value="Leucine-rich repeat receptor protein kinase MSP1"/>
    <property type="match status" value="1"/>
</dbReference>
<dbReference type="AlphaFoldDB" id="A0A2G9HF18"/>
<dbReference type="PANTHER" id="PTHR48053">
    <property type="entry name" value="LEUCINE RICH REPEAT FAMILY PROTEIN, EXPRESSED"/>
    <property type="match status" value="1"/>
</dbReference>
<dbReference type="InterPro" id="IPR032675">
    <property type="entry name" value="LRR_dom_sf"/>
</dbReference>
<evidence type="ECO:0000256" key="1">
    <source>
        <dbReference type="ARBA" id="ARBA00004236"/>
    </source>
</evidence>
<dbReference type="GO" id="GO:0005524">
    <property type="term" value="F:ATP binding"/>
    <property type="evidence" value="ECO:0007669"/>
    <property type="project" value="UniProtKB-UniRule"/>
</dbReference>
<evidence type="ECO:0000256" key="14">
    <source>
        <dbReference type="ARBA" id="ARBA00022989"/>
    </source>
</evidence>
<comment type="caution">
    <text evidence="23">The sequence shown here is derived from an EMBL/GenBank/DDBJ whole genome shotgun (WGS) entry which is preliminary data.</text>
</comment>
<evidence type="ECO:0000256" key="4">
    <source>
        <dbReference type="ARBA" id="ARBA00022527"/>
    </source>
</evidence>
<keyword evidence="8 21" id="KW-0812">Transmembrane</keyword>
<comment type="catalytic activity">
    <reaction evidence="19">
        <text>L-seryl-[protein] + ATP = O-phospho-L-seryl-[protein] + ADP + H(+)</text>
        <dbReference type="Rhea" id="RHEA:17989"/>
        <dbReference type="Rhea" id="RHEA-COMP:9863"/>
        <dbReference type="Rhea" id="RHEA-COMP:11604"/>
        <dbReference type="ChEBI" id="CHEBI:15378"/>
        <dbReference type="ChEBI" id="CHEBI:29999"/>
        <dbReference type="ChEBI" id="CHEBI:30616"/>
        <dbReference type="ChEBI" id="CHEBI:83421"/>
        <dbReference type="ChEBI" id="CHEBI:456216"/>
        <dbReference type="EC" id="2.7.11.1"/>
    </reaction>
</comment>
<dbReference type="SMART" id="SM00365">
    <property type="entry name" value="LRR_SD22"/>
    <property type="match status" value="9"/>
</dbReference>
<evidence type="ECO:0000256" key="13">
    <source>
        <dbReference type="ARBA" id="ARBA00022840"/>
    </source>
</evidence>
<evidence type="ECO:0000256" key="20">
    <source>
        <dbReference type="PROSITE-ProRule" id="PRU10141"/>
    </source>
</evidence>
<evidence type="ECO:0000256" key="7">
    <source>
        <dbReference type="ARBA" id="ARBA00022679"/>
    </source>
</evidence>
<feature type="binding site" evidence="20">
    <location>
        <position position="832"/>
    </location>
    <ligand>
        <name>ATP</name>
        <dbReference type="ChEBI" id="CHEBI:30616"/>
    </ligand>
</feature>
<evidence type="ECO:0000256" key="19">
    <source>
        <dbReference type="ARBA" id="ARBA00048679"/>
    </source>
</evidence>
<dbReference type="SUPFAM" id="SSF52047">
    <property type="entry name" value="RNI-like"/>
    <property type="match status" value="1"/>
</dbReference>
<keyword evidence="16" id="KW-0675">Receptor</keyword>
<evidence type="ECO:0000256" key="2">
    <source>
        <dbReference type="ARBA" id="ARBA00004479"/>
    </source>
</evidence>
<dbReference type="Gene3D" id="1.10.510.10">
    <property type="entry name" value="Transferase(Phosphotransferase) domain 1"/>
    <property type="match status" value="1"/>
</dbReference>
<evidence type="ECO:0000256" key="16">
    <source>
        <dbReference type="ARBA" id="ARBA00023170"/>
    </source>
</evidence>
<keyword evidence="4 23" id="KW-0723">Serine/threonine-protein kinase</keyword>
<dbReference type="PANTHER" id="PTHR48053:SF126">
    <property type="entry name" value="MDIS1-INTERACTING RECEPTOR LIKE KINASE 2-LIKE ISOFORM X1"/>
    <property type="match status" value="1"/>
</dbReference>
<dbReference type="GO" id="GO:0009791">
    <property type="term" value="P:post-embryonic development"/>
    <property type="evidence" value="ECO:0007669"/>
    <property type="project" value="UniProtKB-ARBA"/>
</dbReference>
<dbReference type="FunFam" id="1.10.510.10:FF:000445">
    <property type="entry name" value="MDIS1-interacting receptor like kinase 2"/>
    <property type="match status" value="1"/>
</dbReference>
<organism evidence="23 24">
    <name type="scientific">Handroanthus impetiginosus</name>
    <dbReference type="NCBI Taxonomy" id="429701"/>
    <lineage>
        <taxon>Eukaryota</taxon>
        <taxon>Viridiplantae</taxon>
        <taxon>Streptophyta</taxon>
        <taxon>Embryophyta</taxon>
        <taxon>Tracheophyta</taxon>
        <taxon>Spermatophyta</taxon>
        <taxon>Magnoliopsida</taxon>
        <taxon>eudicotyledons</taxon>
        <taxon>Gunneridae</taxon>
        <taxon>Pentapetalae</taxon>
        <taxon>asterids</taxon>
        <taxon>lamiids</taxon>
        <taxon>Lamiales</taxon>
        <taxon>Bignoniaceae</taxon>
        <taxon>Crescentiina</taxon>
        <taxon>Tabebuia alliance</taxon>
        <taxon>Handroanthus</taxon>
    </lineage>
</organism>